<sequence length="389" mass="45989">MSFNLLSSKMMLLIQDKKLKYDPAQQRIASSFDRVLTDLYQYNRLRKWIFFSWLWRYWKKDTYFTKGIYLYGDVGRGKSMIMNLFFMLAPIEKKTKIHFYTFMEDVHRRIAAYRKKIESGEICESDPILLVASSISLEIELLCFDEFMVTNIADAVILSRLFSELFKHGCVLVATSNVFPENLYQNGINRDFFLPFISLLNQKLEVISLDSDRDYRRTEHMILPIYMTPLSPAVAQMMDQLWAYITQDNNPSPSMDIDSQRGYTIHVPSYCKRVSRFSFFDLCDKPLSATDFAEIAIQFDVVFIENIPFVEGDRRDWIRRFMMLVDVFYERNVCLILSSEVSIEKIFSRRLGAEEFEFKRTISRLYEMFTAQYVSNHQKVMDACKVLFS</sequence>
<dbReference type="InterPro" id="IPR005654">
    <property type="entry name" value="ATPase_AFG1-like"/>
</dbReference>
<dbReference type="Pfam" id="PF03969">
    <property type="entry name" value="AFG1_ATPase"/>
    <property type="match status" value="1"/>
</dbReference>
<protein>
    <submittedName>
        <fullName evidence="3">Cell division protein ZapE</fullName>
    </submittedName>
</protein>
<evidence type="ECO:0000256" key="2">
    <source>
        <dbReference type="ARBA" id="ARBA00022840"/>
    </source>
</evidence>
<dbReference type="GO" id="GO:0005524">
    <property type="term" value="F:ATP binding"/>
    <property type="evidence" value="ECO:0007669"/>
    <property type="project" value="UniProtKB-KW"/>
</dbReference>
<accession>A0A937AKS4</accession>
<reference evidence="3" key="1">
    <citation type="submission" date="2019-02" db="EMBL/GenBank/DDBJ databases">
        <title>A novel Candidatus Liberibacter species associated with the New Zealand native fuchsia psyllid, Ctenarytaina fuchsiae.</title>
        <authorList>
            <person name="Thompson S.M."/>
            <person name="Jorgensen N."/>
            <person name="David C."/>
            <person name="Bulman S.R."/>
            <person name="Smith G.R."/>
        </authorList>
    </citation>
    <scope>NUCLEOTIDE SEQUENCE</scope>
    <source>
        <strain evidence="3">Oxford</strain>
    </source>
</reference>
<evidence type="ECO:0000313" key="4">
    <source>
        <dbReference type="Proteomes" id="UP000736856"/>
    </source>
</evidence>
<evidence type="ECO:0000313" key="3">
    <source>
        <dbReference type="EMBL" id="MBL0849256.1"/>
    </source>
</evidence>
<dbReference type="GO" id="GO:0051301">
    <property type="term" value="P:cell division"/>
    <property type="evidence" value="ECO:0007669"/>
    <property type="project" value="UniProtKB-KW"/>
</dbReference>
<keyword evidence="1" id="KW-0547">Nucleotide-binding</keyword>
<dbReference type="NCBIfam" id="NF040713">
    <property type="entry name" value="ZapE"/>
    <property type="match status" value="1"/>
</dbReference>
<dbReference type="Proteomes" id="UP000736856">
    <property type="component" value="Unassembled WGS sequence"/>
</dbReference>
<dbReference type="GO" id="GO:0005737">
    <property type="term" value="C:cytoplasm"/>
    <property type="evidence" value="ECO:0007669"/>
    <property type="project" value="TreeGrafter"/>
</dbReference>
<name>A0A937AKS4_9HYPH</name>
<keyword evidence="3" id="KW-0132">Cell division</keyword>
<dbReference type="Gene3D" id="3.40.50.300">
    <property type="entry name" value="P-loop containing nucleotide triphosphate hydrolases"/>
    <property type="match status" value="1"/>
</dbReference>
<dbReference type="InterPro" id="IPR027417">
    <property type="entry name" value="P-loop_NTPase"/>
</dbReference>
<comment type="caution">
    <text evidence="3">The sequence shown here is derived from an EMBL/GenBank/DDBJ whole genome shotgun (WGS) entry which is preliminary data.</text>
</comment>
<dbReference type="PANTHER" id="PTHR12169">
    <property type="entry name" value="ATPASE N2B"/>
    <property type="match status" value="1"/>
</dbReference>
<dbReference type="EMBL" id="SEOL01000008">
    <property type="protein sequence ID" value="MBL0849256.1"/>
    <property type="molecule type" value="Genomic_DNA"/>
</dbReference>
<evidence type="ECO:0000256" key="1">
    <source>
        <dbReference type="ARBA" id="ARBA00022741"/>
    </source>
</evidence>
<dbReference type="SUPFAM" id="SSF52540">
    <property type="entry name" value="P-loop containing nucleoside triphosphate hydrolases"/>
    <property type="match status" value="1"/>
</dbReference>
<proteinExistence type="predicted"/>
<dbReference type="AlphaFoldDB" id="A0A937AKS4"/>
<dbReference type="PANTHER" id="PTHR12169:SF6">
    <property type="entry name" value="AFG1-LIKE ATPASE"/>
    <property type="match status" value="1"/>
</dbReference>
<keyword evidence="2" id="KW-0067">ATP-binding</keyword>
<organism evidence="3 4">
    <name type="scientific">Candidatus Liberibacter ctenarytainae</name>
    <dbReference type="NCBI Taxonomy" id="2020335"/>
    <lineage>
        <taxon>Bacteria</taxon>
        <taxon>Pseudomonadati</taxon>
        <taxon>Pseudomonadota</taxon>
        <taxon>Alphaproteobacteria</taxon>
        <taxon>Hyphomicrobiales</taxon>
        <taxon>Rhizobiaceae</taxon>
        <taxon>Liberibacter</taxon>
    </lineage>
</organism>
<gene>
    <name evidence="3" type="ORF">EU981_04190</name>
</gene>
<dbReference type="GO" id="GO:0016887">
    <property type="term" value="F:ATP hydrolysis activity"/>
    <property type="evidence" value="ECO:0007669"/>
    <property type="project" value="InterPro"/>
</dbReference>
<keyword evidence="3" id="KW-0131">Cell cycle</keyword>